<keyword evidence="3" id="KW-1185">Reference proteome</keyword>
<gene>
    <name evidence="2" type="ORF">HK100_000617</name>
</gene>
<organism evidence="2 3">
    <name type="scientific">Physocladia obscura</name>
    <dbReference type="NCBI Taxonomy" id="109957"/>
    <lineage>
        <taxon>Eukaryota</taxon>
        <taxon>Fungi</taxon>
        <taxon>Fungi incertae sedis</taxon>
        <taxon>Chytridiomycota</taxon>
        <taxon>Chytridiomycota incertae sedis</taxon>
        <taxon>Chytridiomycetes</taxon>
        <taxon>Chytridiales</taxon>
        <taxon>Chytriomycetaceae</taxon>
        <taxon>Physocladia</taxon>
    </lineage>
</organism>
<evidence type="ECO:0000256" key="1">
    <source>
        <dbReference type="SAM" id="MobiDB-lite"/>
    </source>
</evidence>
<reference evidence="2" key="1">
    <citation type="submission" date="2020-05" db="EMBL/GenBank/DDBJ databases">
        <title>Phylogenomic resolution of chytrid fungi.</title>
        <authorList>
            <person name="Stajich J.E."/>
            <person name="Amses K."/>
            <person name="Simmons R."/>
            <person name="Seto K."/>
            <person name="Myers J."/>
            <person name="Bonds A."/>
            <person name="Quandt C.A."/>
            <person name="Barry K."/>
            <person name="Liu P."/>
            <person name="Grigoriev I."/>
            <person name="Longcore J.E."/>
            <person name="James T.Y."/>
        </authorList>
    </citation>
    <scope>NUCLEOTIDE SEQUENCE</scope>
    <source>
        <strain evidence="2">JEL0513</strain>
    </source>
</reference>
<proteinExistence type="predicted"/>
<evidence type="ECO:0000313" key="3">
    <source>
        <dbReference type="Proteomes" id="UP001211907"/>
    </source>
</evidence>
<sequence length="2224" mass="252322">MSAELQSDASLISRLLSSVRRLGSAEKASEKTTALAEWRTLLSNETTQTRSQSRVSQQNSASTSFKSSKSYSSTLSEADSQASSATNEIKRNTKRIFEKFTTLIIGEKELVLAKQKKGTKDSGSAEMKMFEFGKDMVSLCQLLASIDGAMDDSFKLLLDHAVEGLWASGNEVIRIIVAQKSYRDRIPRSQLKSLMDLTFSNLFSDASGSKLSSAERLELSKILFYLCIISQKDSSSKCLVIFGEVCKFLSQRHQEYYCHPAMLAVISHLILEEYANHALELTALLEEFIPSLIKIWEICQYRSTFYQPGFYRPAVLQLLRLYSTLANLNNLKSVDETLNKSDSERYFEENISLIYQASWKELKRSNANIIPLSNPSLFISALSISFNKLTPFLSLNHATDFAVINDGDMNDGDITTWGFLDLFSDSVLQLVKSADDRLKSINEEAASRKRRKFSHSSVINRDDFGPESAISEILQSLQNPSPNHRNFLLQLLSLVFRKLAAMSQLASEYTLRTNIAHSIIDAAMNILISDPNNTWASICLGFMSLSCRDYNWSKIYSIVCSQNDALSEHTMFLLLNICVILEQEPDFVMASNIFSANDSVCRYILENRDLLSLKSKKDLHDIASAIFSHILKNTTQINPMLAAEAILTLCGGKMIHDSKCNFRNREFGLWPNRTFPTEIAIEEWRFGEVKKIACLLQLESYELIFDGKSNHINVSETHSKSNVDYEWIFRKISDSFSESTSTLALLKLLVVSKIIIASIATLVPSCLSVAENIVGPQINEALEVISHNLTTFISQEIQDSAISLKFMLMLFESSNADFLFLSLPVLNNIKIVLIEYFQVVEVGNRIESNLLAFEKPKIDQTLSFSGHLIYFSHHDLLENSLEESIQLSKKLLHRRLVVETLGNLYSLLIKSEVHYKIDFQEIANFILANMENIHSIPLIEISSSQDFMFYLLNGFEMLLGNSFSNEKNPWTWLSIIRVMQMAVFPTFDQSNSVQTELFVQIVSFLANEVQKGLVPKQLTVEFGFADLLSNVVHTLVPLILTLENSFDSRKLFYLAISRVTKKGLQFLSDKSTIKSLKTSSSDEKIVAFILNACRILAPSIAENSKNFRDSIQLIEALPLTKAGVTTGNFVSKFSGLLAANFIGRRNFESFNELCQYLEIPNGDLIKQNFDALLIKIFSLKDAQDLADWFVKEAGGQRVFYDLILKHIPSIVFELSINFNCLLPHSTDFANDPETKQIYLEIFGFEKGQKNSVASSGISCLKVMDVFHTIKQLFGKDTLSSLISDWDFFNLLKRINDDLEETFIISEKIRITQNGIPLLLIIGSKHLESPFLLQISFSMVLKFISDNGKLYLNLIRMMLKCSKLSNRSQAISVAKLFHSTAIKAKELNVARSEENYFISSLKLLLDSLDRFKDIQRLCLVYIDPRNSLFKTILEAYSKEYADGNKFSKLIEEAISLAIPETESAIVRFLHHSLELSKEMVFSQKIIAFLNQALSSTTNVKIEAIQCLAILTTKIDSSISFHINKNPQQIIISLLTSCVESLDPIIMDSSISAAIQILQMKDDHLWNSAISHETSNVFEFFKRNLIFISETRRNQKAYENLDVNLWSHFDICKICDNLVSSFETCEMFTALRSIFQVEQNIAIATFPLLIHDILAQENQSKSLKIEVRGKISKCFTIYLDSIEMQSTASIQSVLSVLEYLWMQPNPGFLQDDFWVDVNFLAASKAALKIKNRKLALLFFELSLSKSGSNMNYDILLKIYKLLDQDAFDGVLNSVELTDANMLAKYNQHKEFSKVLCSYNAKMMATSMLMNNENTKIKPSSDVKFGFSESLAKLGCYSGVLLSNEYLDVDDLHCESLWRCGAWNESQTKKTISEHNYFVFNAGKSLNMQDSYSAKTHVYDGFSKLSLKLDLLDGGSSMNIQSRLMPAIQLYEIQDAVFLQKSINENHFKLVFSEWNNRLLVLIQKIDFDSLEPVIFSRISVLVTLFKSNLKLSLRSFVYNQLVTSIILYSKQGRKSGNFQFSTIGTAMLKALNAIGSTESTNLNFDIASDSEFEESKVLFAQGNESIAIKKLKEIIRNCSNPKNSFHLAKLHSKLAKWSDIQRSENPQTILKYFERATQFISTSELPQHMLLKSCSYFYNFAAFADKTYSAMSSDETHESLKLLVEERQAELDLLKANLKLKPDDSITKSAVRRLNNQIRFDRLEIHRYSKEIERFLFQSRMEETLN</sequence>
<dbReference type="Proteomes" id="UP001211907">
    <property type="component" value="Unassembled WGS sequence"/>
</dbReference>
<accession>A0AAD5SY40</accession>
<evidence type="ECO:0000313" key="2">
    <source>
        <dbReference type="EMBL" id="KAJ3118393.1"/>
    </source>
</evidence>
<dbReference type="EMBL" id="JADGJH010001123">
    <property type="protein sequence ID" value="KAJ3118393.1"/>
    <property type="molecule type" value="Genomic_DNA"/>
</dbReference>
<name>A0AAD5SY40_9FUNG</name>
<comment type="caution">
    <text evidence="2">The sequence shown here is derived from an EMBL/GenBank/DDBJ whole genome shotgun (WGS) entry which is preliminary data.</text>
</comment>
<feature type="region of interest" description="Disordered" evidence="1">
    <location>
        <begin position="46"/>
        <end position="67"/>
    </location>
</feature>
<protein>
    <submittedName>
        <fullName evidence="2">Uncharacterized protein</fullName>
    </submittedName>
</protein>